<evidence type="ECO:0008006" key="6">
    <source>
        <dbReference type="Google" id="ProtNLM"/>
    </source>
</evidence>
<dbReference type="RefSeq" id="WP_006408410.1">
    <property type="nucleotide sequence ID" value="NZ_ACFC01000029.1"/>
</dbReference>
<name>B9C0S4_9BURK</name>
<evidence type="ECO:0000256" key="3">
    <source>
        <dbReference type="SAM" id="Phobius"/>
    </source>
</evidence>
<dbReference type="CDD" id="cd20900">
    <property type="entry name" value="HopBF1"/>
    <property type="match status" value="1"/>
</dbReference>
<feature type="region of interest" description="Disordered" evidence="2">
    <location>
        <begin position="2731"/>
        <end position="2765"/>
    </location>
</feature>
<keyword evidence="3" id="KW-0472">Membrane</keyword>
<evidence type="ECO:0000313" key="5">
    <source>
        <dbReference type="Proteomes" id="UP000004535"/>
    </source>
</evidence>
<evidence type="ECO:0000256" key="2">
    <source>
        <dbReference type="SAM" id="MobiDB-lite"/>
    </source>
</evidence>
<comment type="caution">
    <text evidence="4">The sequence shown here is derived from an EMBL/GenBank/DDBJ whole genome shotgun (WGS) entry which is preliminary data.</text>
</comment>
<feature type="transmembrane region" description="Helical" evidence="3">
    <location>
        <begin position="3705"/>
        <end position="3725"/>
    </location>
</feature>
<keyword evidence="1" id="KW-0175">Coiled coil</keyword>
<dbReference type="GO" id="GO:0031124">
    <property type="term" value="P:mRNA 3'-end processing"/>
    <property type="evidence" value="ECO:0007669"/>
    <property type="project" value="TreeGrafter"/>
</dbReference>
<feature type="transmembrane region" description="Helical" evidence="3">
    <location>
        <begin position="3799"/>
        <end position="3817"/>
    </location>
</feature>
<dbReference type="InterPro" id="IPR054555">
    <property type="entry name" value="T3SS_HopBF1-like"/>
</dbReference>
<evidence type="ECO:0000256" key="1">
    <source>
        <dbReference type="SAM" id="Coils"/>
    </source>
</evidence>
<feature type="region of interest" description="Disordered" evidence="2">
    <location>
        <begin position="2380"/>
        <end position="2402"/>
    </location>
</feature>
<feature type="region of interest" description="Disordered" evidence="2">
    <location>
        <begin position="3824"/>
        <end position="3893"/>
    </location>
</feature>
<gene>
    <name evidence="4" type="ORF">BURMUCGD2_4287</name>
</gene>
<dbReference type="NCBIfam" id="NF012230">
    <property type="entry name" value="LWXIA_domain"/>
    <property type="match status" value="1"/>
</dbReference>
<feature type="coiled-coil region" evidence="1">
    <location>
        <begin position="507"/>
        <end position="534"/>
    </location>
</feature>
<evidence type="ECO:0000313" key="4">
    <source>
        <dbReference type="EMBL" id="EEE03369.1"/>
    </source>
</evidence>
<feature type="compositionally biased region" description="Low complexity" evidence="2">
    <location>
        <begin position="28"/>
        <end position="37"/>
    </location>
</feature>
<dbReference type="GO" id="GO:0000993">
    <property type="term" value="F:RNA polymerase II complex binding"/>
    <property type="evidence" value="ECO:0007669"/>
    <property type="project" value="TreeGrafter"/>
</dbReference>
<feature type="compositionally biased region" description="Basic and acidic residues" evidence="2">
    <location>
        <begin position="1210"/>
        <end position="1230"/>
    </location>
</feature>
<dbReference type="EMBL" id="ACFC01000029">
    <property type="protein sequence ID" value="EEE03369.1"/>
    <property type="molecule type" value="Genomic_DNA"/>
</dbReference>
<reference evidence="4 5" key="1">
    <citation type="journal article" date="2012" name="J. Bacteriol.">
        <title>Draft Genome Sequence Determination for Cystic Fibrosis and Chronic Granulomatous Disease Burkholderia multivorans Isolates.</title>
        <authorList>
            <person name="Varga J.J."/>
            <person name="Losada L."/>
            <person name="Zelazny A.M."/>
            <person name="Brinkac L."/>
            <person name="Harkins D."/>
            <person name="Radune D."/>
            <person name="Hostetler J."/>
            <person name="Sampaio E.P."/>
            <person name="Ronning C.M."/>
            <person name="Nierman W.C."/>
            <person name="Greenberg D.E."/>
            <person name="Holland S.M."/>
            <person name="Goldberg J.B."/>
        </authorList>
    </citation>
    <scope>NUCLEOTIDE SEQUENCE [LARGE SCALE GENOMIC DNA]</scope>
    <source>
        <strain evidence="4 5">CGD2</strain>
    </source>
</reference>
<sequence>MLDIDGVGMGVNWMMFLERTLEAERAKAASQAVQQSSDPVKQRVDTPPPAVTVQVTPDTDPSNPTNAEIASATSLIRSLAEQYRPKPPDITVDDPLTKAAQTAIQGAQTKYDNALKDEAQKQTALTNAQNDPSSTKDAIARAQTDYDHAHAATANAEKELNVTTDAGYMIAYAQQADHDKQALDPHRAGSAQSDANAALAQLKAAVPGLGDDPTQASQAHWTPQQKQAYDAWQRADAKLSAAKARHNADIANSNLAYAQLQSYASDGDLADAMNAGIARVNDALAPLGRVIDVPERLKPDEARANLASAVDDANYANACVNAASDAADVADIQITYNAVSGKYGPTVMSTTVGAQQDRLNHAQASARMSAGYLQMLYANRQVKELQGRYDAARQDATQLRPDGTRVPVRDPDAARGVSDAYTALTKGKEAASIAHDGFVAAYGNALAIHYDDVAAGVQDRYDHRTMCVANDPTPLEIKGLKTIASALHGATDRMTAVVNERAIKQTLADAQAKQAGLKAKVDDLQQQYDAWNRDHGAGPTPSLLAVAKPQDGVPKNIPLTAPVPFVVNPYAQQLSDARAALDQANKDVDRTRLIGETLHQQVLFNEFDAHLDERLRARKTEGDQKDYAKALSEFFGAHRSELSQSLLDKAGEATQHGGTIDFGKLDATQQRNLVGVAIGLSPDASSDAPHAAQFTDGQKLASIDKVRDELLKLGGGDGTRVNVMPIVYASKDAGLVTSAIFKVTNASGDTHYVDDQGSKYSSIDNFIDDNELSSDGTLDIATGYGANGVAQIDHRNSAHDDSWWESVMHTFGSGDVNLGMLLGGLALEVGGGLLDATVFGAPLGIALNAVGTGMMYTSAAAAVANSGYDLVNRMQHDRTINPLDAGARADYLNLVPLGVGGVGKVLAFGSKTATVAKLVERAGGDAQTFASRVATGTSFATKASAYGGAADAAAQFGYDAATGHTDRLADDATSFLLNAGLAAGPQRIKALSTGIVRRTGSFGARDLGNQAVRIGDERVTVGQDKYAAESTLRIGRRQATLDGKTVTVAADGTLRAGNRILTYKGVPIRVLNRGNAVNTGARSRTESTAFLDQDGTITLGERVKGLALTRFDRYATDARITADEHGGLSVSDGIELKYAHEIAPPRTATTPDETVPHDDAPRPDARPAAAEPAQPGDAAPTRTTAATSADEPAATAARDTSQIRRASASVRERSAENDHDNRLVSHADRQSADTRAIRYRRVVEPADGGTSKPLTFRQRVAWTLLNAVDASPLSGGFVAREADVTLTSRRPLVEQHQYGGRTLYVVRNDANNGAFATKAGTPLSGHELALDARYAFRAPADMPEPIVLIAEHAEARLAPELANVWNRSVFVAPRGALAADGTLRATSGYLRYDPAPHPEVELGALHTDGTTVFHADTGKPVDLDEHLGALIAFGNEKGGFALGRGAVVGLYEDLTSTRAAQHDAALGEKAALALLNKRFALPTVSMDGPFSHANRVAVLYQPRGALHTHDVERGVLPRTLKADTLDQLRALKTLIAEKQLYFDVQGVYHDGRLLMTDPGRIETGSDGYRGTHDRVDDQLQLLERGVERGDVTLAHPEIAETGQDAAKPGLLARVQMRFGGAPLPSEVSALAQQSGTLAQQLRMLDDNGWRVRVGKRGGGSRIDTRKKQVTLDGALSHPESMTYTLAHEAKHAVEAIDGSLGLDYGGRRRFTRKALEAEARAQINAFEARYEIKMSSGVDIGAHVRLPDAIQRIADSWQPSHDYAGTVASLADAFARAPVSGGRGRGRGRDYEAFYGDAFDRGAARAGRAMPAPETAPAPRDEPRSMRDIQAQRVAWTQAHVQRNAAPFGAAEPSSPATMAFVRDGNVLIDRHERVAIVPAESRRDGTLLGPDGRPVDPHTFTLLNPPPPDPGYTTILSARHANEGAAAQLANLWQRPVYAAHPDAVGHAGALSDLSGLNRYVPAAYRQPSLGELAVDTRHDRLHVAGDPARTVDPADFLGPVLGAGVEKTVFDAGAGQAIGIYRDGSRDGMLDAYEAVELDRRGLHTLSETYGLPTSTTDGPFTVLNRIGVVLKPSAQLSSDDIQLGAKLPGIVSRAGLDDLAKIRRVTQMHRLLYDFQVLFGRNGDVMLHDPGEVRPGLDRDGIVVTQIDNVAAKLHDGLDNGRIRLAHPAMTEQGAYAPRGGTIERVVMRFRGAVLRMRAHALASRSPTLAAQLRLAKSDGWKITLGARGEGHYVDAERRTIVLDGNTRHAGTLVFALAHEVQHGVDVTTDALGLDHGSPEAYVRSLLLAEARAQVNAYRVRDEILAAGGRDIAAHVQLPDALARAARHAYESGDAAALQALADRFGDTRTSLPGNPTYRVLYADYARALTGDARLPRLAAPGTGNRPAGANGGNARESARMNRARAWFDERGLRTLTRIEGAHLPALRDLARETGRSAHLLIARADPAPSADAPPHFIAEAEVDVHGAITITRYDRSLARDERRALDDAVSRARDANARDRAAAARRDFDFYRSPVTAAELDAMGGPSKIEPAHGGDPVRLSRVGRVDDALAAAIDALGSVKHYSNANKAIAGARNADTIYAVDRKTGDIVGHATRHPDSGVWYYDENSPVDGARVQTRTLDDAFQRRIDARVRRRGARHRIPLSRARRRGIAFVVTEIGPDMMARIGRFDPIRAPKKDTTYRLPSRVRPRYLSHASLAWTMDAGHRVALLTRARAAALLRRSSAAGALPPGTAATRAPDTAAAASASSASTTSTTASASLPATARGTRAALHDALVAAHLLPADAGHALDFSGHNAVHLLSLAERGALSPDTHRVYVYRTSDPIAHRLAKPDGVLVPDAHGNLLWHENWRDTSGTGVPLDASPLGRGPYGADVHLLLTELPPDGIDTYAPGTRLHALNKRVERLERLQHASDRTWANKLRDWARNEKATAIRERDATQRQIDRAEAAARTQNAPPPAHPVLEIKPYQPALVSSTQIEWKQRYGDGGMPDPLAYVTRLKTFIAREGKTRAGPLELQDRPGDAPPPVVMADAQGWRWLGKWLHVARDYAAGGARYAPVPRWKDWQRKLSAAATVDRQIIKSFFKSSRDVQYRVAPMSRAYRLTDDPQLFLEQIRRNGAAGAAVTIVLDPHTLAAAQGKKHEQEFVNDVKRLGDQTRAKMNYANATITGENGHVVHLDELTEQRLHAWLDAAAEGGFLLRLETASGRALVSRVDERFQAGTNDQYHDYVRLASLLEKWAAKHPRERAPHVMITFHGWDAVPESVPGAGHVELVNQLLDRPTLQWVHVGLSYATHGSDFIANQELTTALAKMLVARARARGTSTFERIHGADALTRVFERLEPDALVEQHRMLLAEIDRIGRDNKMTPAEIDALVERLYEGNTTKLLNRARHAVAAYATRAWEADPARAPAPDSEARRFTEDWQRDIGSKLDRPEQLKLPARRRFSAAGPKWTDIVQKPELIVDDAKPLSDSRLVSAQSSREQEIGPQEPITPEQAAHAELNALRLQQAGRLRTWFNRENLLSMAVGLGVGFGAHHFGLTSPAFKETSNALFVGARTGRLVQALHQDSVRALQGGDPRLFRRVLDRFVRGLESQLDAHEMDKPMRGASLQLLANEARVKVDGLLALHASQKISAEDAVAYTKLIANDMIAQMQGVLGGTSIQQMHHGNPRRLFGKLGRSAALAGYVGLGEIAVHNFMANHGVAPLLGGIGAVVGLGYTAAIHLGATRNLSLDRRSRVVRAIDATSDIVTIAAGYATVASGVAWPLAVSGSISATLLALARVDTHFPNLTKAVTGRIPTAIVLAPIAIYVGNWLYTYFDDDKKKPAQPSNLVPPTGGASQSPSPSPSATSPSPSAAPPSAGPSAVPSPAPSTSATPSAPASGQPGSTPTAPPAPYFVVDGDSLWVIAQRHRDTLLDAAHVPAADRRTMPESEQALAAFREILQLNPSAARDPAHLPIGKPLNVG</sequence>
<feature type="compositionally biased region" description="Low complexity" evidence="2">
    <location>
        <begin position="3832"/>
        <end position="3852"/>
    </location>
</feature>
<feature type="compositionally biased region" description="Basic and acidic residues" evidence="2">
    <location>
        <begin position="1154"/>
        <end position="1165"/>
    </location>
</feature>
<dbReference type="PANTHER" id="PTHR12460:SF0">
    <property type="entry name" value="CID DOMAIN-CONTAINING PROTEIN-RELATED"/>
    <property type="match status" value="1"/>
</dbReference>
<proteinExistence type="predicted"/>
<feature type="region of interest" description="Disordered" evidence="2">
    <location>
        <begin position="1805"/>
        <end position="1825"/>
    </location>
</feature>
<feature type="region of interest" description="Disordered" evidence="2">
    <location>
        <begin position="1142"/>
        <end position="1230"/>
    </location>
</feature>
<dbReference type="PANTHER" id="PTHR12460">
    <property type="entry name" value="CYCLIN-DEPENDENT KINASE INHIBITOR-RELATED PROTEIN"/>
    <property type="match status" value="1"/>
</dbReference>
<feature type="compositionally biased region" description="Low complexity" evidence="2">
    <location>
        <begin position="2382"/>
        <end position="2399"/>
    </location>
</feature>
<feature type="region of interest" description="Disordered" evidence="2">
    <location>
        <begin position="28"/>
        <end position="49"/>
    </location>
</feature>
<feature type="compositionally biased region" description="Low complexity" evidence="2">
    <location>
        <begin position="1166"/>
        <end position="1209"/>
    </location>
</feature>
<organism evidence="4 5">
    <name type="scientific">Burkholderia multivorans CGD2</name>
    <dbReference type="NCBI Taxonomy" id="513052"/>
    <lineage>
        <taxon>Bacteria</taxon>
        <taxon>Pseudomonadati</taxon>
        <taxon>Pseudomonadota</taxon>
        <taxon>Betaproteobacteria</taxon>
        <taxon>Burkholderiales</taxon>
        <taxon>Burkholderiaceae</taxon>
        <taxon>Burkholderia</taxon>
        <taxon>Burkholderia cepacia complex</taxon>
    </lineage>
</organism>
<keyword evidence="3" id="KW-0812">Transmembrane</keyword>
<feature type="compositionally biased region" description="Pro residues" evidence="2">
    <location>
        <begin position="3853"/>
        <end position="3868"/>
    </location>
</feature>
<dbReference type="Proteomes" id="UP000004535">
    <property type="component" value="Unassembled WGS sequence"/>
</dbReference>
<keyword evidence="3" id="KW-1133">Transmembrane helix</keyword>
<feature type="compositionally biased region" description="Low complexity" evidence="2">
    <location>
        <begin position="3869"/>
        <end position="3887"/>
    </location>
</feature>
<protein>
    <recommendedName>
        <fullName evidence="6">LWXIA domain-containing protein</fullName>
    </recommendedName>
</protein>
<accession>B9C0S4</accession>